<dbReference type="InParanoid" id="A0A4R2PBV0"/>
<evidence type="ECO:0000256" key="4">
    <source>
        <dbReference type="ARBA" id="ARBA00022692"/>
    </source>
</evidence>
<dbReference type="RefSeq" id="WP_132709093.1">
    <property type="nucleotide sequence ID" value="NZ_JACIGF010000009.1"/>
</dbReference>
<dbReference type="InterPro" id="IPR001182">
    <property type="entry name" value="FtsW/RodA"/>
</dbReference>
<feature type="transmembrane region" description="Helical" evidence="16">
    <location>
        <begin position="305"/>
        <end position="330"/>
    </location>
</feature>
<dbReference type="PANTHER" id="PTHR30474">
    <property type="entry name" value="CELL CYCLE PROTEIN"/>
    <property type="match status" value="1"/>
</dbReference>
<comment type="caution">
    <text evidence="17">The sequence shown here is derived from an EMBL/GenBank/DDBJ whole genome shotgun (WGS) entry which is preliminary data.</text>
</comment>
<comment type="catalytic activity">
    <reaction evidence="15">
        <text>[GlcNAc-(1-&gt;4)-Mur2Ac(oyl-L-Ala-gamma-D-Glu-L-Lys-D-Ala-D-Ala)](n)-di-trans,octa-cis-undecaprenyl diphosphate + beta-D-GlcNAc-(1-&gt;4)-Mur2Ac(oyl-L-Ala-gamma-D-Glu-L-Lys-D-Ala-D-Ala)-di-trans,octa-cis-undecaprenyl diphosphate = [GlcNAc-(1-&gt;4)-Mur2Ac(oyl-L-Ala-gamma-D-Glu-L-Lys-D-Ala-D-Ala)](n+1)-di-trans,octa-cis-undecaprenyl diphosphate + di-trans,octa-cis-undecaprenyl diphosphate + H(+)</text>
        <dbReference type="Rhea" id="RHEA:23708"/>
        <dbReference type="Rhea" id="RHEA-COMP:9602"/>
        <dbReference type="Rhea" id="RHEA-COMP:9603"/>
        <dbReference type="ChEBI" id="CHEBI:15378"/>
        <dbReference type="ChEBI" id="CHEBI:58405"/>
        <dbReference type="ChEBI" id="CHEBI:60033"/>
        <dbReference type="ChEBI" id="CHEBI:78435"/>
        <dbReference type="EC" id="2.4.99.28"/>
    </reaction>
</comment>
<comment type="subcellular location">
    <subcellularLocation>
        <location evidence="1">Membrane</location>
        <topology evidence="1">Multi-pass membrane protein</topology>
    </subcellularLocation>
</comment>
<feature type="transmembrane region" description="Helical" evidence="16">
    <location>
        <begin position="61"/>
        <end position="78"/>
    </location>
</feature>
<evidence type="ECO:0000256" key="5">
    <source>
        <dbReference type="ARBA" id="ARBA00022960"/>
    </source>
</evidence>
<evidence type="ECO:0000256" key="14">
    <source>
        <dbReference type="ARBA" id="ARBA00044770"/>
    </source>
</evidence>
<proteinExistence type="inferred from homology"/>
<keyword evidence="7 16" id="KW-1133">Transmembrane helix</keyword>
<evidence type="ECO:0000256" key="1">
    <source>
        <dbReference type="ARBA" id="ARBA00004141"/>
    </source>
</evidence>
<keyword evidence="6" id="KW-0573">Peptidoglycan synthesis</keyword>
<evidence type="ECO:0000256" key="10">
    <source>
        <dbReference type="ARBA" id="ARBA00033270"/>
    </source>
</evidence>
<keyword evidence="8 16" id="KW-0472">Membrane</keyword>
<evidence type="ECO:0000313" key="18">
    <source>
        <dbReference type="Proteomes" id="UP000295399"/>
    </source>
</evidence>
<evidence type="ECO:0000256" key="11">
    <source>
        <dbReference type="ARBA" id="ARBA00038053"/>
    </source>
</evidence>
<dbReference type="GO" id="GO:0008955">
    <property type="term" value="F:peptidoglycan glycosyltransferase activity"/>
    <property type="evidence" value="ECO:0007669"/>
    <property type="project" value="UniProtKB-EC"/>
</dbReference>
<dbReference type="OrthoDB" id="9768187at2"/>
<protein>
    <recommendedName>
        <fullName evidence="12">Probable peptidoglycan glycosyltransferase FtsW</fullName>
        <ecNumber evidence="14">2.4.99.28</ecNumber>
    </recommendedName>
    <alternativeName>
        <fullName evidence="13">Cell division protein FtsW</fullName>
    </alternativeName>
    <alternativeName>
        <fullName evidence="10">Cell wall polymerase</fullName>
    </alternativeName>
    <alternativeName>
        <fullName evidence="9">Peptidoglycan polymerase</fullName>
    </alternativeName>
</protein>
<feature type="transmembrane region" description="Helical" evidence="16">
    <location>
        <begin position="267"/>
        <end position="293"/>
    </location>
</feature>
<feature type="transmembrane region" description="Helical" evidence="16">
    <location>
        <begin position="21"/>
        <end position="41"/>
    </location>
</feature>
<evidence type="ECO:0000256" key="6">
    <source>
        <dbReference type="ARBA" id="ARBA00022984"/>
    </source>
</evidence>
<accession>A0A4R2PBV0</accession>
<dbReference type="GO" id="GO:0051301">
    <property type="term" value="P:cell division"/>
    <property type="evidence" value="ECO:0007669"/>
    <property type="project" value="UniProtKB-KW"/>
</dbReference>
<feature type="transmembrane region" description="Helical" evidence="16">
    <location>
        <begin position="342"/>
        <end position="363"/>
    </location>
</feature>
<dbReference type="GO" id="GO:0005886">
    <property type="term" value="C:plasma membrane"/>
    <property type="evidence" value="ECO:0007669"/>
    <property type="project" value="TreeGrafter"/>
</dbReference>
<dbReference type="EC" id="2.4.99.28" evidence="14"/>
<evidence type="ECO:0000256" key="16">
    <source>
        <dbReference type="SAM" id="Phobius"/>
    </source>
</evidence>
<dbReference type="Proteomes" id="UP000295399">
    <property type="component" value="Unassembled WGS sequence"/>
</dbReference>
<evidence type="ECO:0000256" key="15">
    <source>
        <dbReference type="ARBA" id="ARBA00049902"/>
    </source>
</evidence>
<evidence type="ECO:0000313" key="17">
    <source>
        <dbReference type="EMBL" id="TCP32610.1"/>
    </source>
</evidence>
<feature type="transmembrane region" description="Helical" evidence="16">
    <location>
        <begin position="85"/>
        <end position="106"/>
    </location>
</feature>
<name>A0A4R2PBV0_RHOSA</name>
<sequence>MSALGRSDDSVLARWWWTVDRWMLVMVFALMGAGLILTWAAGPWVARTIGLEPLHFVKRQGVFLVLAAVVMLAVSLVSPRQIRRAACVLLPVSLLLMLVTVLAAPEINGSQRWLPLGSFTLQPSELFKPSFVVFAGWMLSAKIDNPNLPSWRAAAAVYIAGAALLVLQPDFGQLVLVTLVFLGQLTLAGLPFLWISALAVAGIAGLGLAYLTVPHVASRIDRFIDPSSGDTLQMDRALEAFRRGGLLGQGPGEGEVKRHLPDAHTDYIFAVAGEEFGTLAALALLAAFAVIVVRALSDLLDEEDPFIVIAGAGLVMLFGLQALINTAVNLALLPPKGMTLPFISYGGSSLLTLALTMGMVLALTRRNRYLTAPLRERRA</sequence>
<reference evidence="17 18" key="1">
    <citation type="submission" date="2019-03" db="EMBL/GenBank/DDBJ databases">
        <title>Genomic Encyclopedia of Type Strains, Phase IV (KMG-IV): sequencing the most valuable type-strain genomes for metagenomic binning, comparative biology and taxonomic classification.</title>
        <authorList>
            <person name="Goeker M."/>
        </authorList>
    </citation>
    <scope>NUCLEOTIDE SEQUENCE [LARGE SCALE GENOMIC DNA]</scope>
    <source>
        <strain evidence="17 18">DSM 2132</strain>
    </source>
</reference>
<evidence type="ECO:0000256" key="8">
    <source>
        <dbReference type="ARBA" id="ARBA00023136"/>
    </source>
</evidence>
<dbReference type="GO" id="GO:0032153">
    <property type="term" value="C:cell division site"/>
    <property type="evidence" value="ECO:0007669"/>
    <property type="project" value="TreeGrafter"/>
</dbReference>
<organism evidence="17 18">
    <name type="scientific">Rhodothalassium salexigens DSM 2132</name>
    <dbReference type="NCBI Taxonomy" id="1188247"/>
    <lineage>
        <taxon>Bacteria</taxon>
        <taxon>Pseudomonadati</taxon>
        <taxon>Pseudomonadota</taxon>
        <taxon>Alphaproteobacteria</taxon>
        <taxon>Rhodothalassiales</taxon>
        <taxon>Rhodothalassiaceae</taxon>
        <taxon>Rhodothalassium</taxon>
    </lineage>
</organism>
<keyword evidence="18" id="KW-1185">Reference proteome</keyword>
<evidence type="ECO:0000256" key="13">
    <source>
        <dbReference type="ARBA" id="ARBA00041418"/>
    </source>
</evidence>
<evidence type="ECO:0000256" key="2">
    <source>
        <dbReference type="ARBA" id="ARBA00022676"/>
    </source>
</evidence>
<dbReference type="FunCoup" id="A0A4R2PBV0">
    <property type="interactions" value="164"/>
</dbReference>
<keyword evidence="5" id="KW-0133">Cell shape</keyword>
<keyword evidence="3" id="KW-0808">Transferase</keyword>
<keyword evidence="4 16" id="KW-0812">Transmembrane</keyword>
<gene>
    <name evidence="17" type="ORF">EV659_109103</name>
</gene>
<dbReference type="GO" id="GO:0009252">
    <property type="term" value="P:peptidoglycan biosynthetic process"/>
    <property type="evidence" value="ECO:0007669"/>
    <property type="project" value="UniProtKB-KW"/>
</dbReference>
<evidence type="ECO:0000256" key="7">
    <source>
        <dbReference type="ARBA" id="ARBA00022989"/>
    </source>
</evidence>
<keyword evidence="2" id="KW-0328">Glycosyltransferase</keyword>
<comment type="similarity">
    <text evidence="11">Belongs to the SEDS family. FtsW subfamily.</text>
</comment>
<dbReference type="Pfam" id="PF01098">
    <property type="entry name" value="FTSW_RODA_SPOVE"/>
    <property type="match status" value="1"/>
</dbReference>
<keyword evidence="17" id="KW-0131">Cell cycle</keyword>
<dbReference type="GO" id="GO:0008360">
    <property type="term" value="P:regulation of cell shape"/>
    <property type="evidence" value="ECO:0007669"/>
    <property type="project" value="UniProtKB-KW"/>
</dbReference>
<keyword evidence="17" id="KW-0132">Cell division</keyword>
<dbReference type="PANTHER" id="PTHR30474:SF2">
    <property type="entry name" value="PEPTIDOGLYCAN GLYCOSYLTRANSFERASE FTSW-RELATED"/>
    <property type="match status" value="1"/>
</dbReference>
<evidence type="ECO:0000256" key="3">
    <source>
        <dbReference type="ARBA" id="ARBA00022679"/>
    </source>
</evidence>
<evidence type="ECO:0000256" key="12">
    <source>
        <dbReference type="ARBA" id="ARBA00041185"/>
    </source>
</evidence>
<dbReference type="AlphaFoldDB" id="A0A4R2PBV0"/>
<feature type="transmembrane region" description="Helical" evidence="16">
    <location>
        <begin position="155"/>
        <end position="181"/>
    </location>
</feature>
<evidence type="ECO:0000256" key="9">
    <source>
        <dbReference type="ARBA" id="ARBA00032370"/>
    </source>
</evidence>
<dbReference type="GO" id="GO:0015648">
    <property type="term" value="F:lipid-linked peptidoglycan transporter activity"/>
    <property type="evidence" value="ECO:0007669"/>
    <property type="project" value="TreeGrafter"/>
</dbReference>
<dbReference type="EMBL" id="SLXO01000009">
    <property type="protein sequence ID" value="TCP32610.1"/>
    <property type="molecule type" value="Genomic_DNA"/>
</dbReference>